<evidence type="ECO:0000313" key="3">
    <source>
        <dbReference type="EMBL" id="KAK1498604.1"/>
    </source>
</evidence>
<reference evidence="3 4" key="1">
    <citation type="submission" date="2016-10" db="EMBL/GenBank/DDBJ databases">
        <title>The genome sequence of Colletotrichum fioriniae PJ7.</title>
        <authorList>
            <person name="Baroncelli R."/>
        </authorList>
    </citation>
    <scope>NUCLEOTIDE SEQUENCE [LARGE SCALE GENOMIC DNA]</scope>
    <source>
        <strain evidence="3 4">Tom-12</strain>
    </source>
</reference>
<dbReference type="InterPro" id="IPR011600">
    <property type="entry name" value="Pept_C14_caspase"/>
</dbReference>
<proteinExistence type="inferred from homology"/>
<dbReference type="InterPro" id="IPR050452">
    <property type="entry name" value="Metacaspase"/>
</dbReference>
<comment type="similarity">
    <text evidence="1">Belongs to the peptidase C14B family.</text>
</comment>
<accession>A0ABQ9R9I1</accession>
<name>A0ABQ9R9I1_9PEZI</name>
<evidence type="ECO:0000256" key="1">
    <source>
        <dbReference type="ARBA" id="ARBA00009005"/>
    </source>
</evidence>
<keyword evidence="4" id="KW-1185">Reference proteome</keyword>
<protein>
    <recommendedName>
        <fullName evidence="2">Peptidase C14 caspase domain-containing protein</fullName>
    </recommendedName>
</protein>
<dbReference type="RefSeq" id="XP_060382094.1">
    <property type="nucleotide sequence ID" value="XM_060523356.1"/>
</dbReference>
<dbReference type="PANTHER" id="PTHR48104:SF30">
    <property type="entry name" value="METACASPASE-1"/>
    <property type="match status" value="1"/>
</dbReference>
<dbReference type="Gene3D" id="3.40.50.1460">
    <property type="match status" value="1"/>
</dbReference>
<evidence type="ECO:0000259" key="2">
    <source>
        <dbReference type="Pfam" id="PF00656"/>
    </source>
</evidence>
<feature type="domain" description="Peptidase C14 caspase" evidence="2">
    <location>
        <begin position="9"/>
        <end position="280"/>
    </location>
</feature>
<dbReference type="EMBL" id="MLFU01000022">
    <property type="protein sequence ID" value="KAK1498604.1"/>
    <property type="molecule type" value="Genomic_DNA"/>
</dbReference>
<organism evidence="3 4">
    <name type="scientific">Colletotrichum tamarilloi</name>
    <dbReference type="NCBI Taxonomy" id="1209934"/>
    <lineage>
        <taxon>Eukaryota</taxon>
        <taxon>Fungi</taxon>
        <taxon>Dikarya</taxon>
        <taxon>Ascomycota</taxon>
        <taxon>Pezizomycotina</taxon>
        <taxon>Sordariomycetes</taxon>
        <taxon>Hypocreomycetidae</taxon>
        <taxon>Glomerellales</taxon>
        <taxon>Glomerellaceae</taxon>
        <taxon>Colletotrichum</taxon>
        <taxon>Colletotrichum acutatum species complex</taxon>
    </lineage>
</organism>
<dbReference type="PANTHER" id="PTHR48104">
    <property type="entry name" value="METACASPASE-4"/>
    <property type="match status" value="1"/>
</dbReference>
<gene>
    <name evidence="3" type="ORF">CTAM01_07333</name>
</gene>
<evidence type="ECO:0000313" key="4">
    <source>
        <dbReference type="Proteomes" id="UP001227543"/>
    </source>
</evidence>
<dbReference type="Pfam" id="PF00656">
    <property type="entry name" value="Peptidase_C14"/>
    <property type="match status" value="1"/>
</dbReference>
<sequence length="666" mass="73598">MASNTSTIRALLVGVDDYKTKNYKDNLHGCVRDIDMTQKALEDYIRVPSANITKLISPLPEWTAPKLDPDTLPTKNNVLDALDKISNESKPGDFVYIHYSGHGSRQKTKFSAEKGENAWDEYICTLNGRISDVEFGRALDALSEKQLVVFAVLDCCHSGGATRSSGPADGVRCFNDDSELALANDATGSGERGTGERKTVLVENTWFNTRGNYNIIAACQPHEVARETSYDDLGGLSSGVLTYHFVKSLEALRSSEEPMTHNRLPITYNQLMGKLQAILKETRTTWDQQPMHMGDGNKTVFGTGRINDRVFNMSTNVVKVNKESVSFRDGNASGINIGDRFFIYDPSQTSMGLILPDSDPVAEVEVTKAFEFSSVAGLVKGKLPKGNIGSLGKVRPGWLARMSRRAHAATVYVDIQDPNSPILEAIKTASVIEANALAPLSWTYPPKDNSTIPDYVVSVGQNTTFEIQHKDYGLLPHIPSINANGSGPRKLVYLLQHISMYHATMKLKPKAGSVRKVEPKYHLNFEDVSDEISQEGVVSAWEITFTNKDQKVLYVTILDLDSAYGISQTYPEGSAASVAVDIGGHFTYRTGIAVPDLLQDEVDNPEFYMEDVFKVIITDEQASFSHLELPDLENPNDLGSSERKTVSLAPRQAAWYVEEKIIRYPY</sequence>
<dbReference type="Proteomes" id="UP001227543">
    <property type="component" value="Unassembled WGS sequence"/>
</dbReference>
<dbReference type="GeneID" id="85407594"/>
<comment type="caution">
    <text evidence="3">The sequence shown here is derived from an EMBL/GenBank/DDBJ whole genome shotgun (WGS) entry which is preliminary data.</text>
</comment>